<dbReference type="EMBL" id="JWZT01001146">
    <property type="protein sequence ID" value="KII72668.1"/>
    <property type="molecule type" value="Genomic_DNA"/>
</dbReference>
<protein>
    <recommendedName>
        <fullName evidence="3">Sortilin N-terminal domain-containing protein</fullName>
    </recommendedName>
</protein>
<accession>A0A0C2JTE4</accession>
<evidence type="ECO:0000313" key="1">
    <source>
        <dbReference type="EMBL" id="KII72668.1"/>
    </source>
</evidence>
<dbReference type="SUPFAM" id="SSF110296">
    <property type="entry name" value="Oligoxyloglucan reducing end-specific cellobiohydrolase"/>
    <property type="match status" value="1"/>
</dbReference>
<name>A0A0C2JTE4_THEKT</name>
<reference evidence="1 2" key="1">
    <citation type="journal article" date="2014" name="Genome Biol. Evol.">
        <title>The genome of the myxosporean Thelohanellus kitauei shows adaptations to nutrient acquisition within its fish host.</title>
        <authorList>
            <person name="Yang Y."/>
            <person name="Xiong J."/>
            <person name="Zhou Z."/>
            <person name="Huo F."/>
            <person name="Miao W."/>
            <person name="Ran C."/>
            <person name="Liu Y."/>
            <person name="Zhang J."/>
            <person name="Feng J."/>
            <person name="Wang M."/>
            <person name="Wang M."/>
            <person name="Wang L."/>
            <person name="Yao B."/>
        </authorList>
    </citation>
    <scope>NUCLEOTIDE SEQUENCE [LARGE SCALE GENOMIC DNA]</scope>
    <source>
        <strain evidence="1">Wuqing</strain>
    </source>
</reference>
<evidence type="ECO:0000313" key="2">
    <source>
        <dbReference type="Proteomes" id="UP000031668"/>
    </source>
</evidence>
<comment type="caution">
    <text evidence="1">The sequence shown here is derived from an EMBL/GenBank/DDBJ whole genome shotgun (WGS) entry which is preliminary data.</text>
</comment>
<organism evidence="1 2">
    <name type="scientific">Thelohanellus kitauei</name>
    <name type="common">Myxosporean</name>
    <dbReference type="NCBI Taxonomy" id="669202"/>
    <lineage>
        <taxon>Eukaryota</taxon>
        <taxon>Metazoa</taxon>
        <taxon>Cnidaria</taxon>
        <taxon>Myxozoa</taxon>
        <taxon>Myxosporea</taxon>
        <taxon>Bivalvulida</taxon>
        <taxon>Platysporina</taxon>
        <taxon>Myxobolidae</taxon>
        <taxon>Thelohanellus</taxon>
    </lineage>
</organism>
<dbReference type="AlphaFoldDB" id="A0A0C2JTE4"/>
<proteinExistence type="predicted"/>
<gene>
    <name evidence="1" type="ORF">RF11_15176</name>
</gene>
<sequence length="135" mass="15499">MGENTEHQAFTYFTSSVEYYVGMLEKLSGIVFVSKITTSKYGQTSKSTFISYNHGNTFVPLYPANQSRICEWPTCQIYIPPNENSIFDSFKFAKDYPLVMAGLCAYIENGYQKSPKYMISYDGGYTWNDVDLQYI</sequence>
<dbReference type="Proteomes" id="UP000031668">
    <property type="component" value="Unassembled WGS sequence"/>
</dbReference>
<keyword evidence="2" id="KW-1185">Reference proteome</keyword>
<evidence type="ECO:0008006" key="3">
    <source>
        <dbReference type="Google" id="ProtNLM"/>
    </source>
</evidence>